<feature type="region of interest" description="Disordered" evidence="1">
    <location>
        <begin position="39"/>
        <end position="117"/>
    </location>
</feature>
<dbReference type="RefSeq" id="WP_157168045.1">
    <property type="nucleotide sequence ID" value="NZ_WPNZ01000018.1"/>
</dbReference>
<dbReference type="Proteomes" id="UP000483802">
    <property type="component" value="Unassembled WGS sequence"/>
</dbReference>
<feature type="compositionally biased region" description="Polar residues" evidence="1">
    <location>
        <begin position="88"/>
        <end position="99"/>
    </location>
</feature>
<dbReference type="EMBL" id="WPNZ01000018">
    <property type="protein sequence ID" value="MVO88649.1"/>
    <property type="molecule type" value="Genomic_DNA"/>
</dbReference>
<evidence type="ECO:0000256" key="1">
    <source>
        <dbReference type="SAM" id="MobiDB-lite"/>
    </source>
</evidence>
<keyword evidence="2" id="KW-1133">Transmembrane helix</keyword>
<dbReference type="InterPro" id="IPR045513">
    <property type="entry name" value="DUF6479"/>
</dbReference>
<proteinExistence type="predicted"/>
<dbReference type="Pfam" id="PF20087">
    <property type="entry name" value="DUF6479"/>
    <property type="match status" value="1"/>
</dbReference>
<protein>
    <recommendedName>
        <fullName evidence="5">Secreted protein</fullName>
    </recommendedName>
</protein>
<evidence type="ECO:0000256" key="2">
    <source>
        <dbReference type="SAM" id="Phobius"/>
    </source>
</evidence>
<evidence type="ECO:0000313" key="4">
    <source>
        <dbReference type="Proteomes" id="UP000483802"/>
    </source>
</evidence>
<evidence type="ECO:0000313" key="3">
    <source>
        <dbReference type="EMBL" id="MVO88649.1"/>
    </source>
</evidence>
<gene>
    <name evidence="3" type="ORF">GPA10_28805</name>
</gene>
<feature type="transmembrane region" description="Helical" evidence="2">
    <location>
        <begin position="14"/>
        <end position="34"/>
    </location>
</feature>
<organism evidence="3 4">
    <name type="scientific">Streptomyces typhae</name>
    <dbReference type="NCBI Taxonomy" id="2681492"/>
    <lineage>
        <taxon>Bacteria</taxon>
        <taxon>Bacillati</taxon>
        <taxon>Actinomycetota</taxon>
        <taxon>Actinomycetes</taxon>
        <taxon>Kitasatosporales</taxon>
        <taxon>Streptomycetaceae</taxon>
        <taxon>Streptomyces</taxon>
    </lineage>
</organism>
<accession>A0A6L6X544</accession>
<sequence length="117" mass="12701">MKTMELAVSAGAELLMWIAGLVVVAVLLGAFFWGRRVQSRESRKPLPEEQPHLPEGGPVREVREYRDPDEVPQDGNRLLPHELKEGYGSSSTHPSASQDPNDHKKGRGSSFGGGGLG</sequence>
<keyword evidence="4" id="KW-1185">Reference proteome</keyword>
<keyword evidence="2" id="KW-0472">Membrane</keyword>
<feature type="compositionally biased region" description="Basic and acidic residues" evidence="1">
    <location>
        <begin position="39"/>
        <end position="69"/>
    </location>
</feature>
<comment type="caution">
    <text evidence="3">The sequence shown here is derived from an EMBL/GenBank/DDBJ whole genome shotgun (WGS) entry which is preliminary data.</text>
</comment>
<dbReference type="AlphaFoldDB" id="A0A6L6X544"/>
<evidence type="ECO:0008006" key="5">
    <source>
        <dbReference type="Google" id="ProtNLM"/>
    </source>
</evidence>
<name>A0A6L6X544_9ACTN</name>
<keyword evidence="2" id="KW-0812">Transmembrane</keyword>
<reference evidence="3 4" key="1">
    <citation type="submission" date="2019-11" db="EMBL/GenBank/DDBJ databases">
        <title>Streptomyces typhae sp. nov., a novel endophytic actinomycete isolated from the root of cattail pollen (Typha angustifolia L.).</title>
        <authorList>
            <person name="Peng C."/>
        </authorList>
    </citation>
    <scope>NUCLEOTIDE SEQUENCE [LARGE SCALE GENOMIC DNA]</scope>
    <source>
        <strain evidence="4">p1417</strain>
    </source>
</reference>